<evidence type="ECO:0000313" key="6">
    <source>
        <dbReference type="Proteomes" id="UP000799118"/>
    </source>
</evidence>
<organism evidence="5 6">
    <name type="scientific">Gymnopus androsaceus JB14</name>
    <dbReference type="NCBI Taxonomy" id="1447944"/>
    <lineage>
        <taxon>Eukaryota</taxon>
        <taxon>Fungi</taxon>
        <taxon>Dikarya</taxon>
        <taxon>Basidiomycota</taxon>
        <taxon>Agaricomycotina</taxon>
        <taxon>Agaricomycetes</taxon>
        <taxon>Agaricomycetidae</taxon>
        <taxon>Agaricales</taxon>
        <taxon>Marasmiineae</taxon>
        <taxon>Omphalotaceae</taxon>
        <taxon>Gymnopus</taxon>
    </lineage>
</organism>
<dbReference type="OrthoDB" id="9991317at2759"/>
<accession>A0A6A4GGS9</accession>
<dbReference type="PANTHER" id="PTHR44858:SF1">
    <property type="entry name" value="UDP-N-ACETYLGLUCOSAMINE--PEPTIDE N-ACETYLGLUCOSAMINYLTRANSFERASE SPINDLY-RELATED"/>
    <property type="match status" value="1"/>
</dbReference>
<dbReference type="Gene3D" id="1.25.40.10">
    <property type="entry name" value="Tetratricopeptide repeat domain"/>
    <property type="match status" value="3"/>
</dbReference>
<keyword evidence="1" id="KW-0677">Repeat</keyword>
<evidence type="ECO:0000313" key="5">
    <source>
        <dbReference type="EMBL" id="KAE9384563.1"/>
    </source>
</evidence>
<sequence length="1212" mass="132669">MAKIERCSHSTQDRDECAELQSATSMMSLEQPEAETSDVSLSTEDQEELEKASILPGKFDEAVLELHRSELRQPMAHIKTMEEEIKVEELNNTALQLAQSFQQSGDISQIEDAVQIWKQAIELIPNGHANTPGLHNNLGSAYHSRFRCLGELNDIESAIVAMKQAIELTPDGHLEKPSQLSNLGSAYHSRFCHLGGLNDIETAIVALKHAVELTPDSHVNKSPFLNNLGNAYRARFGHLGELSDIESAIVVLRQGVELTPDGYVEKPSWLSNLGGAYGSRFRNLGELSDIDSAILVLKQAVELMPDGHAVKPALHNNLGNAYRLRFGHLEELSDIESAIVATKQAIELLPDGHQIKPTLHSNLGSAYQARFDHLEEPSDIENAIAALKQAIELTPDGHAGKPAHLCDLGSAYWSRFGHLGELSDIDSAIMAMSQAIRLTPDGHANKITLFNHLGGAYQSRFGRLGELNDIESAIVVLKQAIELTPDGHANKPFQLGSLVNAYQAQFDHLGELSDIENSIVVLKQAVELTPDGHAYKPVRLGNLGSAYNSQFNHLGKLSDLASAIVVMKQAIELTPDGHVNKVALLNNLGSAYQSQFGHLGELSDIESAIVALKQAIELTPDGHANKPLGLNNLGNAYKARAGHSQHRIHHALAFSTFQRASLLSSGNPHVQLKAAIMWAELCSTPALALQAYTRFFELIPQVVWLGQTVSRRYEELPHIGRVIGAATATAISSGNLPLAVEWLDEGRSIIWGQILQLRSPLDDLHHKHPHIARELETVVQALQNAGASIKDEFVGSEIKEATVEEEAQKHRRMAARYEELVQHIRSLDGFTSFLKPKKLSELASAAKHGPVIMVNIDQSQCDALILSSSGDIVHVPLPMLSLQKAQNLHMNLISSLQNNGVRIDRNGDRAIRPGSGNNHDHFALILKVLWFDVVLPILSKIEIVLHDYSQDHIPHITWCPTGPLTLLPLHAAGIYDGPPESNISISDSVVSSYTTTLRALMYPNSKVKQHQAKIPSVLIVSQPNTPGLSPLPGTVEEAKVIQKYTLSTHTHHLNHHAATAEAVMHEMGRYDFIHFACHGIQDIQNPLESAFALYDQRLRLKALMSLSLNNVQLAFLSACQTATGDENLPEEAVHLAAGMLSVGYPSVIATLWSIGDKEAPLIADKVYANLLGHHDSLKMAPAYALHEATKNLRKEVGETNFAKWVPFIHLGV</sequence>
<dbReference type="PANTHER" id="PTHR44858">
    <property type="entry name" value="TETRATRICOPEPTIDE REPEAT PROTEIN 6"/>
    <property type="match status" value="1"/>
</dbReference>
<evidence type="ECO:0000259" key="4">
    <source>
        <dbReference type="Pfam" id="PF12770"/>
    </source>
</evidence>
<feature type="region of interest" description="Disordered" evidence="3">
    <location>
        <begin position="24"/>
        <end position="52"/>
    </location>
</feature>
<name>A0A6A4GGS9_9AGAR</name>
<dbReference type="SUPFAM" id="SSF48452">
    <property type="entry name" value="TPR-like"/>
    <property type="match status" value="2"/>
</dbReference>
<dbReference type="EMBL" id="ML770121">
    <property type="protein sequence ID" value="KAE9384563.1"/>
    <property type="molecule type" value="Genomic_DNA"/>
</dbReference>
<keyword evidence="6" id="KW-1185">Reference proteome</keyword>
<proteinExistence type="predicted"/>
<dbReference type="Proteomes" id="UP000799118">
    <property type="component" value="Unassembled WGS sequence"/>
</dbReference>
<reference evidence="5" key="1">
    <citation type="journal article" date="2019" name="Environ. Microbiol.">
        <title>Fungal ecological strategies reflected in gene transcription - a case study of two litter decomposers.</title>
        <authorList>
            <person name="Barbi F."/>
            <person name="Kohler A."/>
            <person name="Barry K."/>
            <person name="Baskaran P."/>
            <person name="Daum C."/>
            <person name="Fauchery L."/>
            <person name="Ihrmark K."/>
            <person name="Kuo A."/>
            <person name="LaButti K."/>
            <person name="Lipzen A."/>
            <person name="Morin E."/>
            <person name="Grigoriev I.V."/>
            <person name="Henrissat B."/>
            <person name="Lindahl B."/>
            <person name="Martin F."/>
        </authorList>
    </citation>
    <scope>NUCLEOTIDE SEQUENCE</scope>
    <source>
        <strain evidence="5">JB14</strain>
    </source>
</reference>
<dbReference type="InterPro" id="IPR050498">
    <property type="entry name" value="Ycf3"/>
</dbReference>
<dbReference type="Pfam" id="PF12770">
    <property type="entry name" value="CHAT"/>
    <property type="match status" value="1"/>
</dbReference>
<dbReference type="AlphaFoldDB" id="A0A6A4GGS9"/>
<dbReference type="InterPro" id="IPR024983">
    <property type="entry name" value="CHAT_dom"/>
</dbReference>
<feature type="domain" description="CHAT" evidence="4">
    <location>
        <begin position="941"/>
        <end position="1211"/>
    </location>
</feature>
<evidence type="ECO:0000256" key="3">
    <source>
        <dbReference type="SAM" id="MobiDB-lite"/>
    </source>
</evidence>
<dbReference type="GO" id="GO:0046813">
    <property type="term" value="P:receptor-mediated virion attachment to host cell"/>
    <property type="evidence" value="ECO:0007669"/>
    <property type="project" value="TreeGrafter"/>
</dbReference>
<evidence type="ECO:0000256" key="2">
    <source>
        <dbReference type="ARBA" id="ARBA00022803"/>
    </source>
</evidence>
<dbReference type="InterPro" id="IPR011990">
    <property type="entry name" value="TPR-like_helical_dom_sf"/>
</dbReference>
<keyword evidence="2" id="KW-0802">TPR repeat</keyword>
<dbReference type="SMART" id="SM00028">
    <property type="entry name" value="TPR"/>
    <property type="match status" value="6"/>
</dbReference>
<protein>
    <submittedName>
        <fullName evidence="5">TPR-like protein</fullName>
    </submittedName>
</protein>
<dbReference type="InterPro" id="IPR019734">
    <property type="entry name" value="TPR_rpt"/>
</dbReference>
<gene>
    <name evidence="5" type="ORF">BT96DRAFT_1026861</name>
</gene>
<evidence type="ECO:0000256" key="1">
    <source>
        <dbReference type="ARBA" id="ARBA00022737"/>
    </source>
</evidence>